<protein>
    <submittedName>
        <fullName evidence="1">Uncharacterized protein</fullName>
    </submittedName>
</protein>
<proteinExistence type="predicted"/>
<evidence type="ECO:0000313" key="2">
    <source>
        <dbReference type="Proteomes" id="UP001642540"/>
    </source>
</evidence>
<sequence length="168" mass="19938">MQKLSFEDVVDHWQKINTIVDGQAFVDALWTYCRSQAVYRWQNIFGGRMEVRRFTNIFYDENGFVYVNVRGRERVRRYNNLTPILAKYFVNFCSQECGFIASLMMKFFAVLYPNRRDVTIDDILGKKASRASNNFVSSSKWCREIERKTFDGDYRGDDEQHDSIMQVD</sequence>
<accession>A0ABP1PW02</accession>
<reference evidence="1 2" key="1">
    <citation type="submission" date="2024-08" db="EMBL/GenBank/DDBJ databases">
        <authorList>
            <person name="Cucini C."/>
            <person name="Frati F."/>
        </authorList>
    </citation>
    <scope>NUCLEOTIDE SEQUENCE [LARGE SCALE GENOMIC DNA]</scope>
</reference>
<keyword evidence="2" id="KW-1185">Reference proteome</keyword>
<organism evidence="1 2">
    <name type="scientific">Orchesella dallaii</name>
    <dbReference type="NCBI Taxonomy" id="48710"/>
    <lineage>
        <taxon>Eukaryota</taxon>
        <taxon>Metazoa</taxon>
        <taxon>Ecdysozoa</taxon>
        <taxon>Arthropoda</taxon>
        <taxon>Hexapoda</taxon>
        <taxon>Collembola</taxon>
        <taxon>Entomobryomorpha</taxon>
        <taxon>Entomobryoidea</taxon>
        <taxon>Orchesellidae</taxon>
        <taxon>Orchesellinae</taxon>
        <taxon>Orchesella</taxon>
    </lineage>
</organism>
<name>A0ABP1PW02_9HEXA</name>
<comment type="caution">
    <text evidence="1">The sequence shown here is derived from an EMBL/GenBank/DDBJ whole genome shotgun (WGS) entry which is preliminary data.</text>
</comment>
<gene>
    <name evidence="1" type="ORF">ODALV1_LOCUS4458</name>
</gene>
<dbReference type="EMBL" id="CAXLJM020000013">
    <property type="protein sequence ID" value="CAL8079746.1"/>
    <property type="molecule type" value="Genomic_DNA"/>
</dbReference>
<evidence type="ECO:0000313" key="1">
    <source>
        <dbReference type="EMBL" id="CAL8079746.1"/>
    </source>
</evidence>
<dbReference type="Proteomes" id="UP001642540">
    <property type="component" value="Unassembled WGS sequence"/>
</dbReference>